<keyword evidence="2" id="KW-1185">Reference proteome</keyword>
<comment type="caution">
    <text evidence="1">The sequence shown here is derived from an EMBL/GenBank/DDBJ whole genome shotgun (WGS) entry which is preliminary data.</text>
</comment>
<proteinExistence type="predicted"/>
<protein>
    <submittedName>
        <fullName evidence="1">Uncharacterized protein</fullName>
    </submittedName>
</protein>
<evidence type="ECO:0000313" key="1">
    <source>
        <dbReference type="EMBL" id="KAK7393025.1"/>
    </source>
</evidence>
<name>A0AAN9XI42_PSOTE</name>
<dbReference type="EMBL" id="JAYMYS010000005">
    <property type="protein sequence ID" value="KAK7393025.1"/>
    <property type="molecule type" value="Genomic_DNA"/>
</dbReference>
<accession>A0AAN9XI42</accession>
<sequence length="150" mass="16962">MSSFLQDFCVMCETWPFESLVLTQVYAPQVIGGLMNGCHSIHLIILLMKSILMLTSKIPNDKKSQDKWKVKSGLYLQEMILTSSECAPQRRSSEKSFLDDIVANDLNGIYIDNLIILPVELMVQIGDEIRSDQEEEQIYNDASDELDLGA</sequence>
<reference evidence="1 2" key="1">
    <citation type="submission" date="2024-01" db="EMBL/GenBank/DDBJ databases">
        <title>The genomes of 5 underutilized Papilionoideae crops provide insights into root nodulation and disease resistanc.</title>
        <authorList>
            <person name="Jiang F."/>
        </authorList>
    </citation>
    <scope>NUCLEOTIDE SEQUENCE [LARGE SCALE GENOMIC DNA]</scope>
    <source>
        <strain evidence="1">DUOXIRENSHENG_FW03</strain>
        <tissue evidence="1">Leaves</tissue>
    </source>
</reference>
<gene>
    <name evidence="1" type="ORF">VNO78_21476</name>
</gene>
<dbReference type="AlphaFoldDB" id="A0AAN9XI42"/>
<organism evidence="1 2">
    <name type="scientific">Psophocarpus tetragonolobus</name>
    <name type="common">Winged bean</name>
    <name type="synonym">Dolichos tetragonolobus</name>
    <dbReference type="NCBI Taxonomy" id="3891"/>
    <lineage>
        <taxon>Eukaryota</taxon>
        <taxon>Viridiplantae</taxon>
        <taxon>Streptophyta</taxon>
        <taxon>Embryophyta</taxon>
        <taxon>Tracheophyta</taxon>
        <taxon>Spermatophyta</taxon>
        <taxon>Magnoliopsida</taxon>
        <taxon>eudicotyledons</taxon>
        <taxon>Gunneridae</taxon>
        <taxon>Pentapetalae</taxon>
        <taxon>rosids</taxon>
        <taxon>fabids</taxon>
        <taxon>Fabales</taxon>
        <taxon>Fabaceae</taxon>
        <taxon>Papilionoideae</taxon>
        <taxon>50 kb inversion clade</taxon>
        <taxon>NPAAA clade</taxon>
        <taxon>indigoferoid/millettioid clade</taxon>
        <taxon>Phaseoleae</taxon>
        <taxon>Psophocarpus</taxon>
    </lineage>
</organism>
<dbReference type="Proteomes" id="UP001386955">
    <property type="component" value="Unassembled WGS sequence"/>
</dbReference>
<evidence type="ECO:0000313" key="2">
    <source>
        <dbReference type="Proteomes" id="UP001386955"/>
    </source>
</evidence>